<protein>
    <submittedName>
        <fullName evidence="1">Uncharacterized protein</fullName>
    </submittedName>
</protein>
<gene>
    <name evidence="1" type="ORF">QR46_3929</name>
</gene>
<dbReference type="GO" id="GO:0006606">
    <property type="term" value="P:protein import into nucleus"/>
    <property type="evidence" value="ECO:0007669"/>
    <property type="project" value="TreeGrafter"/>
</dbReference>
<organism evidence="1 2">
    <name type="scientific">Giardia duodenalis assemblage B</name>
    <dbReference type="NCBI Taxonomy" id="1394984"/>
    <lineage>
        <taxon>Eukaryota</taxon>
        <taxon>Metamonada</taxon>
        <taxon>Diplomonadida</taxon>
        <taxon>Hexamitidae</taxon>
        <taxon>Giardiinae</taxon>
        <taxon>Giardia</taxon>
    </lineage>
</organism>
<comment type="caution">
    <text evidence="1">The sequence shown here is derived from an EMBL/GenBank/DDBJ whole genome shotgun (WGS) entry which is preliminary data.</text>
</comment>
<accession>A0A132NPU6</accession>
<dbReference type="GO" id="GO:0061608">
    <property type="term" value="F:nuclear import signal receptor activity"/>
    <property type="evidence" value="ECO:0007669"/>
    <property type="project" value="TreeGrafter"/>
</dbReference>
<name>A0A132NPU6_GIAIN</name>
<dbReference type="EMBL" id="JXTI01000136">
    <property type="protein sequence ID" value="KWX12086.1"/>
    <property type="molecule type" value="Genomic_DNA"/>
</dbReference>
<dbReference type="Proteomes" id="UP000070089">
    <property type="component" value="Unassembled WGS sequence"/>
</dbReference>
<dbReference type="AlphaFoldDB" id="A0A132NPU6"/>
<dbReference type="GO" id="GO:0005829">
    <property type="term" value="C:cytosol"/>
    <property type="evidence" value="ECO:0007669"/>
    <property type="project" value="TreeGrafter"/>
</dbReference>
<reference evidence="1 2" key="1">
    <citation type="journal article" date="2015" name="Mol. Biochem. Parasitol.">
        <title>Identification of polymorphic genes for use in assemblage B genotyping assays through comparative genomics of multiple assemblage B Giardia duodenalis isolates.</title>
        <authorList>
            <person name="Wielinga C."/>
            <person name="Thompson R.C."/>
            <person name="Monis P."/>
            <person name="Ryan U."/>
        </authorList>
    </citation>
    <scope>NUCLEOTIDE SEQUENCE [LARGE SCALE GENOMIC DNA]</scope>
    <source>
        <strain evidence="1 2">BAH15c1</strain>
    </source>
</reference>
<dbReference type="PANTHER" id="PTHR12925:SF0">
    <property type="entry name" value="PROTEIN HIKESHI"/>
    <property type="match status" value="1"/>
</dbReference>
<dbReference type="InterPro" id="IPR031318">
    <property type="entry name" value="OPI10"/>
</dbReference>
<evidence type="ECO:0000313" key="1">
    <source>
        <dbReference type="EMBL" id="KWX12086.1"/>
    </source>
</evidence>
<dbReference type="OrthoDB" id="10248398at2759"/>
<sequence length="199" mass="22233">MSFGVLLPGKPPITEFEVRGDSQLTLCIPEVTSVTHITVFAIQPPPLPDGYTFGIYLQQGHNPWVCIGAIHAGCHSISVAIGKYMVDKQINYTGYIHITIATIGDCIMALEEARKKYDTKDQVHQLLDQIGEGLASDLVKYLVSYEGVDYNGDQYIPSCVLDKWTESYCQRISTSSRFWRLLDSSCLCVSHQMSPQPRQ</sequence>
<dbReference type="PANTHER" id="PTHR12925">
    <property type="entry name" value="HIKESHI FAMILY MEMBER"/>
    <property type="match status" value="1"/>
</dbReference>
<evidence type="ECO:0000313" key="2">
    <source>
        <dbReference type="Proteomes" id="UP000070089"/>
    </source>
</evidence>
<dbReference type="GO" id="GO:0005634">
    <property type="term" value="C:nucleus"/>
    <property type="evidence" value="ECO:0007669"/>
    <property type="project" value="TreeGrafter"/>
</dbReference>
<dbReference type="VEuPathDB" id="GiardiaDB:QR46_3929"/>
<proteinExistence type="predicted"/>